<feature type="region of interest" description="Disordered" evidence="1">
    <location>
        <begin position="1"/>
        <end position="28"/>
    </location>
</feature>
<reference evidence="2 3" key="1">
    <citation type="submission" date="2013-05" db="EMBL/GenBank/DDBJ databases">
        <title>Genome assembly of Chondromyces apiculatus DSM 436.</title>
        <authorList>
            <person name="Sharma G."/>
            <person name="Khatri I."/>
            <person name="Kaur C."/>
            <person name="Mayilraj S."/>
            <person name="Subramanian S."/>
        </authorList>
    </citation>
    <scope>NUCLEOTIDE SEQUENCE [LARGE SCALE GENOMIC DNA]</scope>
    <source>
        <strain evidence="2 3">DSM 436</strain>
    </source>
</reference>
<accession>A0A017TAI4</accession>
<feature type="compositionally biased region" description="Basic residues" evidence="1">
    <location>
        <begin position="85"/>
        <end position="99"/>
    </location>
</feature>
<protein>
    <submittedName>
        <fullName evidence="2">Uncharacterized protein</fullName>
    </submittedName>
</protein>
<dbReference type="AlphaFoldDB" id="A0A017TAI4"/>
<proteinExistence type="predicted"/>
<feature type="compositionally biased region" description="Low complexity" evidence="1">
    <location>
        <begin position="100"/>
        <end position="109"/>
    </location>
</feature>
<dbReference type="EMBL" id="ASRX01000022">
    <property type="protein sequence ID" value="EYF05601.1"/>
    <property type="molecule type" value="Genomic_DNA"/>
</dbReference>
<feature type="compositionally biased region" description="Low complexity" evidence="1">
    <location>
        <begin position="158"/>
        <end position="169"/>
    </location>
</feature>
<feature type="compositionally biased region" description="Basic residues" evidence="1">
    <location>
        <begin position="170"/>
        <end position="188"/>
    </location>
</feature>
<dbReference type="STRING" id="1192034.CAP_3149"/>
<feature type="region of interest" description="Disordered" evidence="1">
    <location>
        <begin position="156"/>
        <end position="188"/>
    </location>
</feature>
<feature type="region of interest" description="Disordered" evidence="1">
    <location>
        <begin position="67"/>
        <end position="122"/>
    </location>
</feature>
<keyword evidence="3" id="KW-1185">Reference proteome</keyword>
<name>A0A017TAI4_9BACT</name>
<evidence type="ECO:0000256" key="1">
    <source>
        <dbReference type="SAM" id="MobiDB-lite"/>
    </source>
</evidence>
<evidence type="ECO:0000313" key="3">
    <source>
        <dbReference type="Proteomes" id="UP000019678"/>
    </source>
</evidence>
<evidence type="ECO:0000313" key="2">
    <source>
        <dbReference type="EMBL" id="EYF05601.1"/>
    </source>
</evidence>
<comment type="caution">
    <text evidence="2">The sequence shown here is derived from an EMBL/GenBank/DDBJ whole genome shotgun (WGS) entry which is preliminary data.</text>
</comment>
<sequence>MRVRDTSLATVDRPRPLRPRSRAAFAAPQRRRVLSLAAAAQRPRDGRPCFLQRSGWRPLSLRDNACSRRQTRASLPSSCSPRGPPRPRRPARRLRRPFSPRRSLLRASSDTARTIPASPARRVHRHCCGPLQHLCSRRARLQHPCSRRGCLQHPLPCSRRGPPSSLSARSARRRWPHPARTRRPYRLA</sequence>
<dbReference type="Proteomes" id="UP000019678">
    <property type="component" value="Unassembled WGS sequence"/>
</dbReference>
<organism evidence="2 3">
    <name type="scientific">Chondromyces apiculatus DSM 436</name>
    <dbReference type="NCBI Taxonomy" id="1192034"/>
    <lineage>
        <taxon>Bacteria</taxon>
        <taxon>Pseudomonadati</taxon>
        <taxon>Myxococcota</taxon>
        <taxon>Polyangia</taxon>
        <taxon>Polyangiales</taxon>
        <taxon>Polyangiaceae</taxon>
        <taxon>Chondromyces</taxon>
    </lineage>
</organism>
<gene>
    <name evidence="2" type="ORF">CAP_3149</name>
</gene>